<dbReference type="RefSeq" id="WP_054465845.1">
    <property type="nucleotide sequence ID" value="NZ_CP159837.1"/>
</dbReference>
<protein>
    <submittedName>
        <fullName evidence="1">Uncharacterized protein</fullName>
    </submittedName>
</protein>
<dbReference type="AlphaFoldDB" id="A0AAU8JGD8"/>
<dbReference type="EMBL" id="CP159837">
    <property type="protein sequence ID" value="XCM38278.1"/>
    <property type="molecule type" value="Genomic_DNA"/>
</dbReference>
<reference evidence="1" key="1">
    <citation type="submission" date="2024-07" db="EMBL/GenBank/DDBJ databases">
        <authorList>
            <person name="Kim Y.J."/>
            <person name="Jeong J.Y."/>
        </authorList>
    </citation>
    <scope>NUCLEOTIDE SEQUENCE</scope>
    <source>
        <strain evidence="1">GIHE-MW2</strain>
    </source>
</reference>
<gene>
    <name evidence="1" type="ORF">ABWT76_001115</name>
</gene>
<evidence type="ECO:0000313" key="1">
    <source>
        <dbReference type="EMBL" id="XCM38278.1"/>
    </source>
</evidence>
<organism evidence="1">
    <name type="scientific">Planktothricoides raciborskii GIHE-MW2</name>
    <dbReference type="NCBI Taxonomy" id="2792601"/>
    <lineage>
        <taxon>Bacteria</taxon>
        <taxon>Bacillati</taxon>
        <taxon>Cyanobacteriota</taxon>
        <taxon>Cyanophyceae</taxon>
        <taxon>Oscillatoriophycideae</taxon>
        <taxon>Oscillatoriales</taxon>
        <taxon>Oscillatoriaceae</taxon>
        <taxon>Planktothricoides</taxon>
    </lineage>
</organism>
<accession>A0AAU8JGD8</accession>
<name>A0AAU8JGD8_9CYAN</name>
<sequence>MNQNDKVIITAFIYALTRLDKKLPTTVLNQLGMIQDVADHARRLEMVASSYTDLARLYEEEYDRLLVDASDRRKGYLPTFDSSEYDRDLEKLAECICHSPNPVQAAKDAVNSSKNCRINQFFQHIFNPSHAN</sequence>
<proteinExistence type="predicted"/>